<dbReference type="PANTHER" id="PTHR43194">
    <property type="entry name" value="HYDROLASE ALPHA/BETA FOLD FAMILY"/>
    <property type="match status" value="1"/>
</dbReference>
<dbReference type="InterPro" id="IPR000073">
    <property type="entry name" value="AB_hydrolase_1"/>
</dbReference>
<sequence length="354" mass="38787">MLKRWSRMLAAAAASSGVWLAMATAAPAAQADASEIVTEEMMVPAADEGISLYVRNKHPAGLSTFRPERTLLFVHGSTYPAETSFDLPLDGRSWMEEIAGQGYDVYLVDLRGYGRSTRPPEMSQPAEANGPIVRTETAVKDVGSAVDAILKRRGLEKLDLMGWSWGTTIMASYTTQHPDKVSRLVLYAPQWLRTSPGLMTTGAGPLGAYRSVTRQTARERWLSGVPQDKVAGLIPAGWFEQWADATFATDPVGAKAEPAVLRAPNGTIADAREFWSSNKPVYDPAKITVPTLLVGAEWDRDCPATLRQALFPLLVNAPAKRYVELAEGTHTILMEKNRHELFRTVQAFLDEGSR</sequence>
<dbReference type="Pfam" id="PF00561">
    <property type="entry name" value="Abhydrolase_1"/>
    <property type="match status" value="1"/>
</dbReference>
<protein>
    <submittedName>
        <fullName evidence="3">Alpha/beta hydrolase</fullName>
    </submittedName>
</protein>
<comment type="caution">
    <text evidence="3">The sequence shown here is derived from an EMBL/GenBank/DDBJ whole genome shotgun (WGS) entry which is preliminary data.</text>
</comment>
<proteinExistence type="predicted"/>
<dbReference type="PANTHER" id="PTHR43194:SF2">
    <property type="entry name" value="PEROXISOMAL MEMBRANE PROTEIN LPX1"/>
    <property type="match status" value="1"/>
</dbReference>
<feature type="chain" id="PRO_5021709028" evidence="1">
    <location>
        <begin position="29"/>
        <end position="354"/>
    </location>
</feature>
<evidence type="ECO:0000259" key="2">
    <source>
        <dbReference type="Pfam" id="PF00561"/>
    </source>
</evidence>
<name>A0A512JHX7_9HYPH</name>
<accession>A0A512JHX7</accession>
<dbReference type="GO" id="GO:0016787">
    <property type="term" value="F:hydrolase activity"/>
    <property type="evidence" value="ECO:0007669"/>
    <property type="project" value="UniProtKB-KW"/>
</dbReference>
<feature type="domain" description="AB hydrolase-1" evidence="2">
    <location>
        <begin position="71"/>
        <end position="193"/>
    </location>
</feature>
<reference evidence="3 4" key="1">
    <citation type="submission" date="2019-07" db="EMBL/GenBank/DDBJ databases">
        <title>Whole genome shotgun sequence of Methylobacterium gnaphalii NBRC 107716.</title>
        <authorList>
            <person name="Hosoyama A."/>
            <person name="Uohara A."/>
            <person name="Ohji S."/>
            <person name="Ichikawa N."/>
        </authorList>
    </citation>
    <scope>NUCLEOTIDE SEQUENCE [LARGE SCALE GENOMIC DNA]</scope>
    <source>
        <strain evidence="3 4">NBRC 107716</strain>
    </source>
</reference>
<keyword evidence="3" id="KW-0378">Hydrolase</keyword>
<gene>
    <name evidence="3" type="ORF">MGN01_13270</name>
</gene>
<dbReference type="InterPro" id="IPR050228">
    <property type="entry name" value="Carboxylesterase_BioH"/>
</dbReference>
<evidence type="ECO:0000256" key="1">
    <source>
        <dbReference type="SAM" id="SignalP"/>
    </source>
</evidence>
<dbReference type="InterPro" id="IPR029058">
    <property type="entry name" value="AB_hydrolase_fold"/>
</dbReference>
<feature type="signal peptide" evidence="1">
    <location>
        <begin position="1"/>
        <end position="28"/>
    </location>
</feature>
<evidence type="ECO:0000313" key="3">
    <source>
        <dbReference type="EMBL" id="GEP09482.1"/>
    </source>
</evidence>
<dbReference type="Proteomes" id="UP000321750">
    <property type="component" value="Unassembled WGS sequence"/>
</dbReference>
<dbReference type="RefSeq" id="WP_238257702.1">
    <property type="nucleotide sequence ID" value="NZ_BJZV01000005.1"/>
</dbReference>
<dbReference type="EMBL" id="BJZV01000005">
    <property type="protein sequence ID" value="GEP09482.1"/>
    <property type="molecule type" value="Genomic_DNA"/>
</dbReference>
<keyword evidence="1" id="KW-0732">Signal</keyword>
<organism evidence="3 4">
    <name type="scientific">Methylobacterium gnaphalii</name>
    <dbReference type="NCBI Taxonomy" id="1010610"/>
    <lineage>
        <taxon>Bacteria</taxon>
        <taxon>Pseudomonadati</taxon>
        <taxon>Pseudomonadota</taxon>
        <taxon>Alphaproteobacteria</taxon>
        <taxon>Hyphomicrobiales</taxon>
        <taxon>Methylobacteriaceae</taxon>
        <taxon>Methylobacterium</taxon>
    </lineage>
</organism>
<evidence type="ECO:0000313" key="4">
    <source>
        <dbReference type="Proteomes" id="UP000321750"/>
    </source>
</evidence>
<keyword evidence="4" id="KW-1185">Reference proteome</keyword>
<dbReference type="SUPFAM" id="SSF53474">
    <property type="entry name" value="alpha/beta-Hydrolases"/>
    <property type="match status" value="1"/>
</dbReference>
<dbReference type="AlphaFoldDB" id="A0A512JHX7"/>
<dbReference type="Gene3D" id="3.40.50.1820">
    <property type="entry name" value="alpha/beta hydrolase"/>
    <property type="match status" value="1"/>
</dbReference>